<dbReference type="CDD" id="cd07247">
    <property type="entry name" value="SgaA_N_like"/>
    <property type="match status" value="1"/>
</dbReference>
<dbReference type="PANTHER" id="PTHR33993:SF1">
    <property type="entry name" value="GLYOXALASE FAMILY PROTEIN"/>
    <property type="match status" value="1"/>
</dbReference>
<gene>
    <name evidence="2" type="ORF">CA982_01615</name>
</gene>
<dbReference type="InterPro" id="IPR029068">
    <property type="entry name" value="Glyas_Bleomycin-R_OHBP_Dase"/>
</dbReference>
<dbReference type="STRING" id="417102.CA982_01615"/>
<dbReference type="Proteomes" id="UP000194632">
    <property type="component" value="Unassembled WGS sequence"/>
</dbReference>
<dbReference type="PANTHER" id="PTHR33993">
    <property type="entry name" value="GLYOXALASE-RELATED"/>
    <property type="match status" value="1"/>
</dbReference>
<dbReference type="InterPro" id="IPR052164">
    <property type="entry name" value="Anthracycline_SecMetBiosynth"/>
</dbReference>
<dbReference type="RefSeq" id="WP_086533570.1">
    <property type="nucleotide sequence ID" value="NZ_JBLKRZ010000016.1"/>
</dbReference>
<dbReference type="InterPro" id="IPR004360">
    <property type="entry name" value="Glyas_Fos-R_dOase_dom"/>
</dbReference>
<proteinExistence type="predicted"/>
<sequence length="124" mass="12968">MTDSGSRHHAIDYIELTVTDSAAAQAFYSSAFGWRFNDYGPAYAGIVNPGGPDLPEVGGLATGETAAVRGGPLVLLYSDDLDATVEQVRAAGGEIVNGPYAFPGGRRFHFTDPSGNELGVWSTS</sequence>
<keyword evidence="3" id="KW-1185">Reference proteome</keyword>
<organism evidence="2 3">
    <name type="scientific">Gordonia lacunae</name>
    <dbReference type="NCBI Taxonomy" id="417102"/>
    <lineage>
        <taxon>Bacteria</taxon>
        <taxon>Bacillati</taxon>
        <taxon>Actinomycetota</taxon>
        <taxon>Actinomycetes</taxon>
        <taxon>Mycobacteriales</taxon>
        <taxon>Gordoniaceae</taxon>
        <taxon>Gordonia</taxon>
    </lineage>
</organism>
<dbReference type="OrthoDB" id="9793039at2"/>
<evidence type="ECO:0000313" key="2">
    <source>
        <dbReference type="EMBL" id="OUC81065.1"/>
    </source>
</evidence>
<dbReference type="Gene3D" id="3.10.180.10">
    <property type="entry name" value="2,3-Dihydroxybiphenyl 1,2-Dioxygenase, domain 1"/>
    <property type="match status" value="1"/>
</dbReference>
<dbReference type="InterPro" id="IPR037523">
    <property type="entry name" value="VOC_core"/>
</dbReference>
<dbReference type="AlphaFoldDB" id="A0A2C9ZJZ4"/>
<dbReference type="SUPFAM" id="SSF54593">
    <property type="entry name" value="Glyoxalase/Bleomycin resistance protein/Dihydroxybiphenyl dioxygenase"/>
    <property type="match status" value="1"/>
</dbReference>
<accession>A0A2C9ZJZ4</accession>
<feature type="domain" description="VOC" evidence="1">
    <location>
        <begin position="10"/>
        <end position="123"/>
    </location>
</feature>
<dbReference type="Pfam" id="PF00903">
    <property type="entry name" value="Glyoxalase"/>
    <property type="match status" value="1"/>
</dbReference>
<reference evidence="2 3" key="1">
    <citation type="submission" date="2017-05" db="EMBL/GenBank/DDBJ databases">
        <title>Biotechnological potential of actinobacteria isolated from South African environments.</title>
        <authorList>
            <person name="Le Roes-Hill M."/>
            <person name="Prins A."/>
            <person name="Durrell K.A."/>
        </authorList>
    </citation>
    <scope>NUCLEOTIDE SEQUENCE [LARGE SCALE GENOMIC DNA]</scope>
    <source>
        <strain evidence="2">BS2</strain>
    </source>
</reference>
<evidence type="ECO:0000259" key="1">
    <source>
        <dbReference type="PROSITE" id="PS51819"/>
    </source>
</evidence>
<name>A0A2C9ZJZ4_9ACTN</name>
<dbReference type="EMBL" id="NGFO01000001">
    <property type="protein sequence ID" value="OUC81065.1"/>
    <property type="molecule type" value="Genomic_DNA"/>
</dbReference>
<evidence type="ECO:0000313" key="3">
    <source>
        <dbReference type="Proteomes" id="UP000194632"/>
    </source>
</evidence>
<dbReference type="PROSITE" id="PS51819">
    <property type="entry name" value="VOC"/>
    <property type="match status" value="1"/>
</dbReference>
<protein>
    <submittedName>
        <fullName evidence="2">Glyoxalase</fullName>
    </submittedName>
</protein>
<comment type="caution">
    <text evidence="2">The sequence shown here is derived from an EMBL/GenBank/DDBJ whole genome shotgun (WGS) entry which is preliminary data.</text>
</comment>